<dbReference type="Proteomes" id="UP000826195">
    <property type="component" value="Unassembled WGS sequence"/>
</dbReference>
<sequence>MGIVPMSPISDLRTGTTNPKFSHDLSFRRQVFVSPADEKTTPSYSNSSMDLTPVILSRELEQTQHIEEAFANPQPPKVGDKRQHPPSKITTSSNLSDHLNSDKEMENETDQESESFAASESEDSTKYPPLSLDKITSVPNKKN</sequence>
<keyword evidence="3" id="KW-1185">Reference proteome</keyword>
<evidence type="ECO:0000313" key="3">
    <source>
        <dbReference type="Proteomes" id="UP000826195"/>
    </source>
</evidence>
<name>A0AAV7I906_COTGL</name>
<dbReference type="AlphaFoldDB" id="A0AAV7I906"/>
<accession>A0AAV7I906</accession>
<feature type="compositionally biased region" description="Basic and acidic residues" evidence="1">
    <location>
        <begin position="58"/>
        <end position="68"/>
    </location>
</feature>
<dbReference type="EMBL" id="JAHXZJ010002237">
    <property type="protein sequence ID" value="KAH0546716.1"/>
    <property type="molecule type" value="Genomic_DNA"/>
</dbReference>
<reference evidence="2 3" key="1">
    <citation type="journal article" date="2021" name="J. Hered.">
        <title>A chromosome-level genome assembly of the parasitoid wasp, Cotesia glomerata (Hymenoptera: Braconidae).</title>
        <authorList>
            <person name="Pinto B.J."/>
            <person name="Weis J.J."/>
            <person name="Gamble T."/>
            <person name="Ode P.J."/>
            <person name="Paul R."/>
            <person name="Zaspel J.M."/>
        </authorList>
    </citation>
    <scope>NUCLEOTIDE SEQUENCE [LARGE SCALE GENOMIC DNA]</scope>
    <source>
        <strain evidence="2">CgM1</strain>
    </source>
</reference>
<feature type="compositionally biased region" description="Polar residues" evidence="1">
    <location>
        <begin position="41"/>
        <end position="50"/>
    </location>
</feature>
<feature type="compositionally biased region" description="Polar residues" evidence="1">
    <location>
        <begin position="88"/>
        <end position="98"/>
    </location>
</feature>
<protein>
    <submittedName>
        <fullName evidence="2">Uncharacterized protein</fullName>
    </submittedName>
</protein>
<evidence type="ECO:0000313" key="2">
    <source>
        <dbReference type="EMBL" id="KAH0546716.1"/>
    </source>
</evidence>
<evidence type="ECO:0000256" key="1">
    <source>
        <dbReference type="SAM" id="MobiDB-lite"/>
    </source>
</evidence>
<organism evidence="2 3">
    <name type="scientific">Cotesia glomerata</name>
    <name type="common">Lepidopteran parasitic wasp</name>
    <name type="synonym">Apanteles glomeratus</name>
    <dbReference type="NCBI Taxonomy" id="32391"/>
    <lineage>
        <taxon>Eukaryota</taxon>
        <taxon>Metazoa</taxon>
        <taxon>Ecdysozoa</taxon>
        <taxon>Arthropoda</taxon>
        <taxon>Hexapoda</taxon>
        <taxon>Insecta</taxon>
        <taxon>Pterygota</taxon>
        <taxon>Neoptera</taxon>
        <taxon>Endopterygota</taxon>
        <taxon>Hymenoptera</taxon>
        <taxon>Apocrita</taxon>
        <taxon>Ichneumonoidea</taxon>
        <taxon>Braconidae</taxon>
        <taxon>Microgastrinae</taxon>
        <taxon>Cotesia</taxon>
    </lineage>
</organism>
<comment type="caution">
    <text evidence="2">The sequence shown here is derived from an EMBL/GenBank/DDBJ whole genome shotgun (WGS) entry which is preliminary data.</text>
</comment>
<feature type="region of interest" description="Disordered" evidence="1">
    <location>
        <begin position="1"/>
        <end position="143"/>
    </location>
</feature>
<proteinExistence type="predicted"/>
<gene>
    <name evidence="2" type="ORF">KQX54_014163</name>
</gene>